<dbReference type="SUPFAM" id="SSF47413">
    <property type="entry name" value="lambda repressor-like DNA-binding domains"/>
    <property type="match status" value="1"/>
</dbReference>
<dbReference type="CDD" id="cd00093">
    <property type="entry name" value="HTH_XRE"/>
    <property type="match status" value="1"/>
</dbReference>
<dbReference type="eggNOG" id="COG2944">
    <property type="taxonomic scope" value="Bacteria"/>
</dbReference>
<dbReference type="AlphaFoldDB" id="B8HTK8"/>
<name>B8HTK8_CYAP4</name>
<dbReference type="InterPro" id="IPR001387">
    <property type="entry name" value="Cro/C1-type_HTH"/>
</dbReference>
<dbReference type="Gene3D" id="1.10.260.40">
    <property type="entry name" value="lambda repressor-like DNA-binding domains"/>
    <property type="match status" value="1"/>
</dbReference>
<protein>
    <submittedName>
        <fullName evidence="2">Transcriptional regulator, XRE family</fullName>
    </submittedName>
</protein>
<reference evidence="2" key="1">
    <citation type="submission" date="2009-01" db="EMBL/GenBank/DDBJ databases">
        <title>Complete sequence of chromosome Cyanothece sp. PCC 7425.</title>
        <authorList>
            <consortium name="US DOE Joint Genome Institute"/>
            <person name="Lucas S."/>
            <person name="Copeland A."/>
            <person name="Lapidus A."/>
            <person name="Glavina del Rio T."/>
            <person name="Dalin E."/>
            <person name="Tice H."/>
            <person name="Bruce D."/>
            <person name="Goodwin L."/>
            <person name="Pitluck S."/>
            <person name="Sims D."/>
            <person name="Meineke L."/>
            <person name="Brettin T."/>
            <person name="Detter J.C."/>
            <person name="Han C."/>
            <person name="Larimer F."/>
            <person name="Land M."/>
            <person name="Hauser L."/>
            <person name="Kyrpides N."/>
            <person name="Ovchinnikova G."/>
            <person name="Liberton M."/>
            <person name="Stoeckel J."/>
            <person name="Banerjee A."/>
            <person name="Singh A."/>
            <person name="Page L."/>
            <person name="Sato H."/>
            <person name="Zhao L."/>
            <person name="Sherman L."/>
            <person name="Pakrasi H."/>
            <person name="Richardson P."/>
        </authorList>
    </citation>
    <scope>NUCLEOTIDE SEQUENCE</scope>
    <source>
        <strain evidence="2">PCC 7425</strain>
    </source>
</reference>
<proteinExistence type="predicted"/>
<dbReference type="GO" id="GO:0003677">
    <property type="term" value="F:DNA binding"/>
    <property type="evidence" value="ECO:0007669"/>
    <property type="project" value="InterPro"/>
</dbReference>
<evidence type="ECO:0000259" key="1">
    <source>
        <dbReference type="PROSITE" id="PS50943"/>
    </source>
</evidence>
<dbReference type="EMBL" id="CP001344">
    <property type="protein sequence ID" value="ACL46089.1"/>
    <property type="molecule type" value="Genomic_DNA"/>
</dbReference>
<dbReference type="HOGENOM" id="CLU_066192_58_1_3"/>
<dbReference type="STRING" id="395961.Cyan7425_3770"/>
<dbReference type="PROSITE" id="PS50943">
    <property type="entry name" value="HTH_CROC1"/>
    <property type="match status" value="1"/>
</dbReference>
<gene>
    <name evidence="2" type="ordered locus">Cyan7425_3770</name>
</gene>
<dbReference type="KEGG" id="cyn:Cyan7425_3770"/>
<evidence type="ECO:0000313" key="2">
    <source>
        <dbReference type="EMBL" id="ACL46089.1"/>
    </source>
</evidence>
<dbReference type="InterPro" id="IPR010982">
    <property type="entry name" value="Lambda_DNA-bd_dom_sf"/>
</dbReference>
<accession>B8HTK8</accession>
<sequence>MPARTEGIADRLRGLRQRLGLSQQQLATQLGVSFRSVNRWENGHAVPLPLALKQIEKLQQELELETQSVLLQAQSSGSENA</sequence>
<dbReference type="SMART" id="SM00530">
    <property type="entry name" value="HTH_XRE"/>
    <property type="match status" value="1"/>
</dbReference>
<dbReference type="Pfam" id="PF01381">
    <property type="entry name" value="HTH_3"/>
    <property type="match status" value="1"/>
</dbReference>
<organism evidence="2">
    <name type="scientific">Cyanothece sp. (strain PCC 7425 / ATCC 29141)</name>
    <dbReference type="NCBI Taxonomy" id="395961"/>
    <lineage>
        <taxon>Bacteria</taxon>
        <taxon>Bacillati</taxon>
        <taxon>Cyanobacteriota</taxon>
        <taxon>Cyanophyceae</taxon>
        <taxon>Gomontiellales</taxon>
        <taxon>Cyanothecaceae</taxon>
        <taxon>Cyanothece</taxon>
    </lineage>
</organism>
<feature type="domain" description="HTH cro/C1-type" evidence="1">
    <location>
        <begin position="12"/>
        <end position="58"/>
    </location>
</feature>